<keyword evidence="4" id="KW-1185">Reference proteome</keyword>
<protein>
    <submittedName>
        <fullName evidence="3">Uncharacterized protein</fullName>
    </submittedName>
</protein>
<sequence>MENTNIIFFEEYKKLENICRQMYDGNSGVTSYIEDMEDTAISIHLNIRGWDHTLDYLKRVRHIRNQLAHDATFDIELSTQEDIDWVRDFYDKILHTRDPLALRYQMEQPRKNEAKKVHDSSTKQTSQSSQTMPINRTGQGVNEDKFTRMDNQIRHGLEKNKIAGLAMTIFIVLIVVIVLVLLVLVV</sequence>
<evidence type="ECO:0000256" key="1">
    <source>
        <dbReference type="SAM" id="MobiDB-lite"/>
    </source>
</evidence>
<proteinExistence type="predicted"/>
<feature type="transmembrane region" description="Helical" evidence="2">
    <location>
        <begin position="162"/>
        <end position="185"/>
    </location>
</feature>
<feature type="region of interest" description="Disordered" evidence="1">
    <location>
        <begin position="109"/>
        <end position="145"/>
    </location>
</feature>
<evidence type="ECO:0000256" key="2">
    <source>
        <dbReference type="SAM" id="Phobius"/>
    </source>
</evidence>
<accession>A0A1I0F9X2</accession>
<organism evidence="3 4">
    <name type="scientific">[Clostridium] polysaccharolyticum</name>
    <dbReference type="NCBI Taxonomy" id="29364"/>
    <lineage>
        <taxon>Bacteria</taxon>
        <taxon>Bacillati</taxon>
        <taxon>Bacillota</taxon>
        <taxon>Clostridia</taxon>
        <taxon>Lachnospirales</taxon>
        <taxon>Lachnospiraceae</taxon>
    </lineage>
</organism>
<evidence type="ECO:0000313" key="3">
    <source>
        <dbReference type="EMBL" id="SET54916.1"/>
    </source>
</evidence>
<reference evidence="3 4" key="1">
    <citation type="submission" date="2016-10" db="EMBL/GenBank/DDBJ databases">
        <authorList>
            <person name="de Groot N.N."/>
        </authorList>
    </citation>
    <scope>NUCLEOTIDE SEQUENCE [LARGE SCALE GENOMIC DNA]</scope>
    <source>
        <strain evidence="3 4">DSM 1801</strain>
    </source>
</reference>
<keyword evidence="2" id="KW-0812">Transmembrane</keyword>
<keyword evidence="2" id="KW-1133">Transmembrane helix</keyword>
<dbReference type="Pfam" id="PF20185">
    <property type="entry name" value="DUF6548"/>
    <property type="match status" value="1"/>
</dbReference>
<dbReference type="AlphaFoldDB" id="A0A1I0F9X2"/>
<name>A0A1I0F9X2_9FIRM</name>
<dbReference type="RefSeq" id="WP_092478762.1">
    <property type="nucleotide sequence ID" value="NZ_FOHN01000029.1"/>
</dbReference>
<evidence type="ECO:0000313" key="4">
    <source>
        <dbReference type="Proteomes" id="UP000199800"/>
    </source>
</evidence>
<feature type="compositionally biased region" description="Low complexity" evidence="1">
    <location>
        <begin position="122"/>
        <end position="131"/>
    </location>
</feature>
<gene>
    <name evidence="3" type="ORF">SAMN04487772_12913</name>
</gene>
<dbReference type="OrthoDB" id="1771431at2"/>
<dbReference type="EMBL" id="FOHN01000029">
    <property type="protein sequence ID" value="SET54916.1"/>
    <property type="molecule type" value="Genomic_DNA"/>
</dbReference>
<dbReference type="InterPro" id="IPR046678">
    <property type="entry name" value="DUF6548"/>
</dbReference>
<feature type="compositionally biased region" description="Basic and acidic residues" evidence="1">
    <location>
        <begin position="109"/>
        <end position="121"/>
    </location>
</feature>
<keyword evidence="2" id="KW-0472">Membrane</keyword>
<dbReference type="Proteomes" id="UP000199800">
    <property type="component" value="Unassembled WGS sequence"/>
</dbReference>